<comment type="similarity">
    <text evidence="1 8">Belongs to the class-II pyridine nucleotide-disulfide oxidoreductase family.</text>
</comment>
<feature type="domain" description="FAD/NAD(P)-binding" evidence="10">
    <location>
        <begin position="4"/>
        <end position="299"/>
    </location>
</feature>
<keyword evidence="5 8" id="KW-0560">Oxidoreductase</keyword>
<keyword evidence="4 9" id="KW-0521">NADP</keyword>
<evidence type="ECO:0000256" key="7">
    <source>
        <dbReference type="ARBA" id="ARBA00023284"/>
    </source>
</evidence>
<dbReference type="Proteomes" id="UP000231912">
    <property type="component" value="Unassembled WGS sequence"/>
</dbReference>
<dbReference type="InterPro" id="IPR023753">
    <property type="entry name" value="FAD/NAD-binding_dom"/>
</dbReference>
<reference evidence="11 12" key="1">
    <citation type="submission" date="2017-07" db="EMBL/GenBank/DDBJ databases">
        <title>Leptospira spp. isolated from tropical soils.</title>
        <authorList>
            <person name="Thibeaux R."/>
            <person name="Iraola G."/>
            <person name="Ferres I."/>
            <person name="Bierque E."/>
            <person name="Girault D."/>
            <person name="Soupe-Gilbert M.-E."/>
            <person name="Picardeau M."/>
            <person name="Goarant C."/>
        </authorList>
    </citation>
    <scope>NUCLEOTIDE SEQUENCE [LARGE SCALE GENOMIC DNA]</scope>
    <source>
        <strain evidence="11 12">FH2-C-A2</strain>
    </source>
</reference>
<dbReference type="EMBL" id="NPDT01000002">
    <property type="protein sequence ID" value="PJZ66406.1"/>
    <property type="molecule type" value="Genomic_DNA"/>
</dbReference>
<evidence type="ECO:0000256" key="2">
    <source>
        <dbReference type="ARBA" id="ARBA00022630"/>
    </source>
</evidence>
<dbReference type="SUPFAM" id="SSF51905">
    <property type="entry name" value="FAD/NAD(P)-binding domain"/>
    <property type="match status" value="1"/>
</dbReference>
<evidence type="ECO:0000256" key="9">
    <source>
        <dbReference type="RuleBase" id="RU003881"/>
    </source>
</evidence>
<comment type="cofactor">
    <cofactor evidence="9">
        <name>FAD</name>
        <dbReference type="ChEBI" id="CHEBI:57692"/>
    </cofactor>
    <text evidence="9">Binds 1 FAD per subunit.</text>
</comment>
<evidence type="ECO:0000256" key="6">
    <source>
        <dbReference type="ARBA" id="ARBA00023157"/>
    </source>
</evidence>
<evidence type="ECO:0000256" key="4">
    <source>
        <dbReference type="ARBA" id="ARBA00022857"/>
    </source>
</evidence>
<dbReference type="InterPro" id="IPR005982">
    <property type="entry name" value="Thioredox_Rdtase"/>
</dbReference>
<keyword evidence="7 8" id="KW-0676">Redox-active center</keyword>
<evidence type="ECO:0000256" key="3">
    <source>
        <dbReference type="ARBA" id="ARBA00022827"/>
    </source>
</evidence>
<name>A0A2M9ZDA6_9LEPT</name>
<comment type="subunit">
    <text evidence="8">Homodimer.</text>
</comment>
<dbReference type="PRINTS" id="PR00469">
    <property type="entry name" value="PNDRDTASEII"/>
</dbReference>
<dbReference type="InterPro" id="IPR008255">
    <property type="entry name" value="Pyr_nucl-diS_OxRdtase_2_AS"/>
</dbReference>
<sequence length="314" mass="33845">MPHKVVIIGSGPAGHTAAIYAARANLNPVMYEGFMAGGIAAGGQLTTTTEVENFPGFPEGIDGTKLTTLFRAQSEKYGTKIFTQTITKVDFSKRPFRLWSDDELIEAESVIIATGATAKRMFIRGEDSYWQKGISACAVCDGALPIYRNKELAVIGGGDSAVEEAAHLTKFASKVYLIHRRDSLRASKIMQKRATTHPKIEIIWNTTVEGAEGNGNQLTSLSVKDVTNGKTRDLAVGGLFYAIGHKPNTEIFEGQLDLDETGYIKTVPGTTKTSVEGVFAAGDVQDKTYRQAITAAGSGCMAALEAERWLEAQE</sequence>
<evidence type="ECO:0000256" key="1">
    <source>
        <dbReference type="ARBA" id="ARBA00009333"/>
    </source>
</evidence>
<dbReference type="InterPro" id="IPR036188">
    <property type="entry name" value="FAD/NAD-bd_sf"/>
</dbReference>
<dbReference type="NCBIfam" id="TIGR01292">
    <property type="entry name" value="TRX_reduct"/>
    <property type="match status" value="1"/>
</dbReference>
<keyword evidence="3 8" id="KW-0274">FAD</keyword>
<accession>A0A2M9ZDA6</accession>
<dbReference type="RefSeq" id="WP_100758603.1">
    <property type="nucleotide sequence ID" value="NZ_NPDT01000002.1"/>
</dbReference>
<dbReference type="Gene3D" id="3.50.50.60">
    <property type="entry name" value="FAD/NAD(P)-binding domain"/>
    <property type="match status" value="2"/>
</dbReference>
<proteinExistence type="inferred from homology"/>
<evidence type="ECO:0000259" key="10">
    <source>
        <dbReference type="Pfam" id="PF07992"/>
    </source>
</evidence>
<dbReference type="PRINTS" id="PR00368">
    <property type="entry name" value="FADPNR"/>
</dbReference>
<dbReference type="Pfam" id="PF07992">
    <property type="entry name" value="Pyr_redox_2"/>
    <property type="match status" value="1"/>
</dbReference>
<keyword evidence="6" id="KW-1015">Disulfide bond</keyword>
<dbReference type="FunFam" id="3.50.50.60:FF:000064">
    <property type="entry name" value="Thioredoxin reductase"/>
    <property type="match status" value="1"/>
</dbReference>
<comment type="caution">
    <text evidence="11">The sequence shown here is derived from an EMBL/GenBank/DDBJ whole genome shotgun (WGS) entry which is preliminary data.</text>
</comment>
<comment type="catalytic activity">
    <reaction evidence="8">
        <text>[thioredoxin]-dithiol + NADP(+) = [thioredoxin]-disulfide + NADPH + H(+)</text>
        <dbReference type="Rhea" id="RHEA:20345"/>
        <dbReference type="Rhea" id="RHEA-COMP:10698"/>
        <dbReference type="Rhea" id="RHEA-COMP:10700"/>
        <dbReference type="ChEBI" id="CHEBI:15378"/>
        <dbReference type="ChEBI" id="CHEBI:29950"/>
        <dbReference type="ChEBI" id="CHEBI:50058"/>
        <dbReference type="ChEBI" id="CHEBI:57783"/>
        <dbReference type="ChEBI" id="CHEBI:58349"/>
        <dbReference type="EC" id="1.8.1.9"/>
    </reaction>
</comment>
<protein>
    <recommendedName>
        <fullName evidence="8">Thioredoxin reductase</fullName>
        <ecNumber evidence="8">1.8.1.9</ecNumber>
    </recommendedName>
</protein>
<dbReference type="EC" id="1.8.1.9" evidence="8"/>
<evidence type="ECO:0000313" key="11">
    <source>
        <dbReference type="EMBL" id="PJZ66406.1"/>
    </source>
</evidence>
<gene>
    <name evidence="11" type="primary">trxB</name>
    <name evidence="11" type="ORF">CH371_09075</name>
</gene>
<organism evidence="11 12">
    <name type="scientific">Leptospira wolffii</name>
    <dbReference type="NCBI Taxonomy" id="409998"/>
    <lineage>
        <taxon>Bacteria</taxon>
        <taxon>Pseudomonadati</taxon>
        <taxon>Spirochaetota</taxon>
        <taxon>Spirochaetia</taxon>
        <taxon>Leptospirales</taxon>
        <taxon>Leptospiraceae</taxon>
        <taxon>Leptospira</taxon>
    </lineage>
</organism>
<dbReference type="PANTHER" id="PTHR48105">
    <property type="entry name" value="THIOREDOXIN REDUCTASE 1-RELATED-RELATED"/>
    <property type="match status" value="1"/>
</dbReference>
<dbReference type="AlphaFoldDB" id="A0A2M9ZDA6"/>
<dbReference type="GO" id="GO:0004791">
    <property type="term" value="F:thioredoxin-disulfide reductase (NADPH) activity"/>
    <property type="evidence" value="ECO:0007669"/>
    <property type="project" value="UniProtKB-UniRule"/>
</dbReference>
<evidence type="ECO:0000313" key="12">
    <source>
        <dbReference type="Proteomes" id="UP000231912"/>
    </source>
</evidence>
<keyword evidence="2 8" id="KW-0285">Flavoprotein</keyword>
<evidence type="ECO:0000256" key="8">
    <source>
        <dbReference type="RuleBase" id="RU003880"/>
    </source>
</evidence>
<dbReference type="InterPro" id="IPR050097">
    <property type="entry name" value="Ferredoxin-NADP_redctase_2"/>
</dbReference>
<dbReference type="GO" id="GO:0019430">
    <property type="term" value="P:removal of superoxide radicals"/>
    <property type="evidence" value="ECO:0007669"/>
    <property type="project" value="UniProtKB-UniRule"/>
</dbReference>
<dbReference type="GO" id="GO:0005737">
    <property type="term" value="C:cytoplasm"/>
    <property type="evidence" value="ECO:0007669"/>
    <property type="project" value="InterPro"/>
</dbReference>
<evidence type="ECO:0000256" key="5">
    <source>
        <dbReference type="ARBA" id="ARBA00023002"/>
    </source>
</evidence>
<dbReference type="PROSITE" id="PS00573">
    <property type="entry name" value="PYRIDINE_REDOX_2"/>
    <property type="match status" value="1"/>
</dbReference>